<organism evidence="4 5">
    <name type="scientific">Leishmania martiniquensis</name>
    <dbReference type="NCBI Taxonomy" id="1580590"/>
    <lineage>
        <taxon>Eukaryota</taxon>
        <taxon>Discoba</taxon>
        <taxon>Euglenozoa</taxon>
        <taxon>Kinetoplastea</taxon>
        <taxon>Metakinetoplastina</taxon>
        <taxon>Trypanosomatida</taxon>
        <taxon>Trypanosomatidae</taxon>
        <taxon>Leishmaniinae</taxon>
        <taxon>Leishmania</taxon>
    </lineage>
</organism>
<reference evidence="5" key="1">
    <citation type="journal article" date="2021" name="Microbiol. Resour. Announc.">
        <title>LGAAP: Leishmaniinae Genome Assembly and Annotation Pipeline.</title>
        <authorList>
            <person name="Almutairi H."/>
            <person name="Urbaniak M.D."/>
            <person name="Bates M.D."/>
            <person name="Jariyapan N."/>
            <person name="Kwakye-Nuako G."/>
            <person name="Thomaz-Soccol V."/>
            <person name="Al-Salem W.S."/>
            <person name="Dillon R.J."/>
            <person name="Bates P.A."/>
            <person name="Gatherer D."/>
        </authorList>
    </citation>
    <scope>NUCLEOTIDE SEQUENCE [LARGE SCALE GENOMIC DNA]</scope>
</reference>
<protein>
    <recommendedName>
        <fullName evidence="3">Core domain-containing protein</fullName>
    </recommendedName>
</protein>
<dbReference type="InterPro" id="IPR050322">
    <property type="entry name" value="Fe-S_cluster_asmbl/transfer"/>
</dbReference>
<keyword evidence="5" id="KW-1185">Reference proteome</keyword>
<dbReference type="GO" id="GO:0005739">
    <property type="term" value="C:mitochondrion"/>
    <property type="evidence" value="ECO:0007669"/>
    <property type="project" value="TreeGrafter"/>
</dbReference>
<dbReference type="SUPFAM" id="SSF89360">
    <property type="entry name" value="HesB-like domain"/>
    <property type="match status" value="1"/>
</dbReference>
<dbReference type="OrthoDB" id="333486at2759"/>
<dbReference type="GO" id="GO:0051537">
    <property type="term" value="F:2 iron, 2 sulfur cluster binding"/>
    <property type="evidence" value="ECO:0007669"/>
    <property type="project" value="TreeGrafter"/>
</dbReference>
<dbReference type="Pfam" id="PF01521">
    <property type="entry name" value="Fe-S_biosyn"/>
    <property type="match status" value="1"/>
</dbReference>
<dbReference type="FunFam" id="2.60.300.12:FF:000019">
    <property type="entry name" value="Iron-sulfur assembly protein 1, putative"/>
    <property type="match status" value="1"/>
</dbReference>
<dbReference type="InterPro" id="IPR017870">
    <property type="entry name" value="FeS_cluster_insertion_CS"/>
</dbReference>
<evidence type="ECO:0000313" key="4">
    <source>
        <dbReference type="EMBL" id="KAG5482005.1"/>
    </source>
</evidence>
<dbReference type="GO" id="GO:0016226">
    <property type="term" value="P:iron-sulfur cluster assembly"/>
    <property type="evidence" value="ECO:0007669"/>
    <property type="project" value="InterPro"/>
</dbReference>
<dbReference type="PANTHER" id="PTHR10072:SF41">
    <property type="entry name" value="IRON-SULFUR CLUSTER ASSEMBLY 1 HOMOLOG, MITOCHONDRIAL"/>
    <property type="match status" value="1"/>
</dbReference>
<evidence type="ECO:0000256" key="2">
    <source>
        <dbReference type="SAM" id="MobiDB-lite"/>
    </source>
</evidence>
<sequence>MQRRLCSRSGGRMQTSVFGRIVGAAVCQHRLIQSTAAADSETGAAAAVNSISPSDCGTRVSASSGTPSHTQQLYKSFHKGSGTIPMPKTHQERKLRAWRTPADEAGESPSPAGAAAAPSPLLGARSSCAEDAGPVPQRALTPLQKRQLKFRNKAAFALTPQALRRVKYLLAQYSAAQSTAEAKSTLTSGAASEAPCGIRIGVRRRGCSGYSYTVNYYFDSAKASARDTALSRQMGGLTEDLTVEQDGVKVVVDADAQFYVIGTEMDYVVGNVEEKFIFKNPNEKYSCGCGESFMPFDADDMDDG</sequence>
<dbReference type="Proteomes" id="UP000673552">
    <property type="component" value="Unassembled WGS sequence"/>
</dbReference>
<gene>
    <name evidence="4" type="ORF">LSCM1_05719</name>
</gene>
<dbReference type="NCBIfam" id="TIGR00049">
    <property type="entry name" value="iron-sulfur cluster assembly accessory protein"/>
    <property type="match status" value="1"/>
</dbReference>
<accession>A0A836HS99</accession>
<proteinExistence type="inferred from homology"/>
<evidence type="ECO:0000313" key="5">
    <source>
        <dbReference type="Proteomes" id="UP000673552"/>
    </source>
</evidence>
<comment type="caution">
    <text evidence="4">The sequence shown here is derived from an EMBL/GenBank/DDBJ whole genome shotgun (WGS) entry which is preliminary data.</text>
</comment>
<dbReference type="InterPro" id="IPR016092">
    <property type="entry name" value="ATAP"/>
</dbReference>
<evidence type="ECO:0000256" key="1">
    <source>
        <dbReference type="ARBA" id="ARBA00006718"/>
    </source>
</evidence>
<name>A0A836HS99_9TRYP</name>
<dbReference type="InterPro" id="IPR000361">
    <property type="entry name" value="ATAP_core_dom"/>
</dbReference>
<dbReference type="PROSITE" id="PS01152">
    <property type="entry name" value="HESB"/>
    <property type="match status" value="1"/>
</dbReference>
<evidence type="ECO:0000259" key="3">
    <source>
        <dbReference type="Pfam" id="PF01521"/>
    </source>
</evidence>
<feature type="compositionally biased region" description="Low complexity" evidence="2">
    <location>
        <begin position="107"/>
        <end position="120"/>
    </location>
</feature>
<reference evidence="5" key="2">
    <citation type="journal article" date="2021" name="Sci. Data">
        <title>Chromosome-scale genome sequencing, assembly and annotation of six genomes from subfamily Leishmaniinae.</title>
        <authorList>
            <person name="Almutairi H."/>
            <person name="Urbaniak M.D."/>
            <person name="Bates M.D."/>
            <person name="Jariyapan N."/>
            <person name="Kwakye-Nuako G."/>
            <person name="Thomaz Soccol V."/>
            <person name="Al-Salem W.S."/>
            <person name="Dillon R.J."/>
            <person name="Bates P.A."/>
            <person name="Gatherer D."/>
        </authorList>
    </citation>
    <scope>NUCLEOTIDE SEQUENCE [LARGE SCALE GENOMIC DNA]</scope>
</reference>
<comment type="similarity">
    <text evidence="1">Belongs to the HesB/IscA family.</text>
</comment>
<dbReference type="PANTHER" id="PTHR10072">
    <property type="entry name" value="IRON-SULFUR CLUSTER ASSEMBLY PROTEIN"/>
    <property type="match status" value="1"/>
</dbReference>
<dbReference type="AlphaFoldDB" id="A0A836HS99"/>
<dbReference type="KEGG" id="lmat:92515675"/>
<feature type="domain" description="Core" evidence="3">
    <location>
        <begin position="179"/>
        <end position="291"/>
    </location>
</feature>
<dbReference type="EMBL" id="JAFEUZ010000016">
    <property type="protein sequence ID" value="KAG5482005.1"/>
    <property type="molecule type" value="Genomic_DNA"/>
</dbReference>
<feature type="region of interest" description="Disordered" evidence="2">
    <location>
        <begin position="99"/>
        <end position="120"/>
    </location>
</feature>
<dbReference type="Gene3D" id="2.60.300.12">
    <property type="entry name" value="HesB-like domain"/>
    <property type="match status" value="1"/>
</dbReference>
<dbReference type="RefSeq" id="XP_067179798.1">
    <property type="nucleotide sequence ID" value="XM_067323163.1"/>
</dbReference>
<feature type="region of interest" description="Disordered" evidence="2">
    <location>
        <begin position="49"/>
        <end position="70"/>
    </location>
</feature>
<dbReference type="InterPro" id="IPR035903">
    <property type="entry name" value="HesB-like_dom_sf"/>
</dbReference>
<dbReference type="GeneID" id="92515675"/>